<keyword evidence="3" id="KW-1185">Reference proteome</keyword>
<feature type="compositionally biased region" description="Pro residues" evidence="1">
    <location>
        <begin position="9"/>
        <end position="24"/>
    </location>
</feature>
<gene>
    <name evidence="2" type="ORF">RIF29_33898</name>
</gene>
<protein>
    <submittedName>
        <fullName evidence="2">Uncharacterized protein</fullName>
    </submittedName>
</protein>
<feature type="region of interest" description="Disordered" evidence="1">
    <location>
        <begin position="1"/>
        <end position="37"/>
    </location>
</feature>
<dbReference type="AlphaFoldDB" id="A0AAN9HUC2"/>
<name>A0AAN9HUC2_CROPI</name>
<comment type="caution">
    <text evidence="2">The sequence shown here is derived from an EMBL/GenBank/DDBJ whole genome shotgun (WGS) entry which is preliminary data.</text>
</comment>
<dbReference type="EMBL" id="JAYWIO010000007">
    <property type="protein sequence ID" value="KAK7251033.1"/>
    <property type="molecule type" value="Genomic_DNA"/>
</dbReference>
<reference evidence="2 3" key="1">
    <citation type="submission" date="2024-01" db="EMBL/GenBank/DDBJ databases">
        <title>The genomes of 5 underutilized Papilionoideae crops provide insights into root nodulation and disease resistanc.</title>
        <authorList>
            <person name="Yuan L."/>
        </authorList>
    </citation>
    <scope>NUCLEOTIDE SEQUENCE [LARGE SCALE GENOMIC DNA]</scope>
    <source>
        <strain evidence="2">ZHUSHIDOU_FW_LH</strain>
        <tissue evidence="2">Leaf</tissue>
    </source>
</reference>
<evidence type="ECO:0000313" key="2">
    <source>
        <dbReference type="EMBL" id="KAK7251033.1"/>
    </source>
</evidence>
<sequence length="167" mass="19031">MAKKRGRPPNSPLPSPKPCDPIPETPSKHDSIQFDEEDLADIESLSPKQAVEWLKKIEALREKIMTKAVPNANKETQNDTCHVTDQNEKIAELTAIPNVWSEEIHGSSMFKVCRKLQLLKAPLSDLNRKYFARVDEKELDLKKQLDQAQSDLLQNPDDIQLQIPDPR</sequence>
<evidence type="ECO:0000256" key="1">
    <source>
        <dbReference type="SAM" id="MobiDB-lite"/>
    </source>
</evidence>
<accession>A0AAN9HUC2</accession>
<evidence type="ECO:0000313" key="3">
    <source>
        <dbReference type="Proteomes" id="UP001372338"/>
    </source>
</evidence>
<organism evidence="2 3">
    <name type="scientific">Crotalaria pallida</name>
    <name type="common">Smooth rattlebox</name>
    <name type="synonym">Crotalaria striata</name>
    <dbReference type="NCBI Taxonomy" id="3830"/>
    <lineage>
        <taxon>Eukaryota</taxon>
        <taxon>Viridiplantae</taxon>
        <taxon>Streptophyta</taxon>
        <taxon>Embryophyta</taxon>
        <taxon>Tracheophyta</taxon>
        <taxon>Spermatophyta</taxon>
        <taxon>Magnoliopsida</taxon>
        <taxon>eudicotyledons</taxon>
        <taxon>Gunneridae</taxon>
        <taxon>Pentapetalae</taxon>
        <taxon>rosids</taxon>
        <taxon>fabids</taxon>
        <taxon>Fabales</taxon>
        <taxon>Fabaceae</taxon>
        <taxon>Papilionoideae</taxon>
        <taxon>50 kb inversion clade</taxon>
        <taxon>genistoids sensu lato</taxon>
        <taxon>core genistoids</taxon>
        <taxon>Crotalarieae</taxon>
        <taxon>Crotalaria</taxon>
    </lineage>
</organism>
<proteinExistence type="predicted"/>
<dbReference type="Proteomes" id="UP001372338">
    <property type="component" value="Unassembled WGS sequence"/>
</dbReference>